<gene>
    <name evidence="2" type="ORF">LSALG_LOCUS37609</name>
</gene>
<dbReference type="Proteomes" id="UP001177003">
    <property type="component" value="Chromosome 8"/>
</dbReference>
<feature type="compositionally biased region" description="Acidic residues" evidence="1">
    <location>
        <begin position="23"/>
        <end position="32"/>
    </location>
</feature>
<dbReference type="AlphaFoldDB" id="A0AA35ZWA7"/>
<accession>A0AA35ZWA7</accession>
<reference evidence="2" key="1">
    <citation type="submission" date="2023-04" db="EMBL/GenBank/DDBJ databases">
        <authorList>
            <person name="Vijverberg K."/>
            <person name="Xiong W."/>
            <person name="Schranz E."/>
        </authorList>
    </citation>
    <scope>NUCLEOTIDE SEQUENCE</scope>
</reference>
<feature type="region of interest" description="Disordered" evidence="1">
    <location>
        <begin position="1"/>
        <end position="77"/>
    </location>
</feature>
<evidence type="ECO:0000313" key="3">
    <source>
        <dbReference type="Proteomes" id="UP001177003"/>
    </source>
</evidence>
<feature type="compositionally biased region" description="Polar residues" evidence="1">
    <location>
        <begin position="66"/>
        <end position="77"/>
    </location>
</feature>
<protein>
    <submittedName>
        <fullName evidence="2">Uncharacterized protein</fullName>
    </submittedName>
</protein>
<keyword evidence="3" id="KW-1185">Reference proteome</keyword>
<name>A0AA35ZWA7_LACSI</name>
<sequence>MPMIFKVFSFTRPPNPVAKPIEEKEEESDEYNFDNKNSERDKTKSKDTRMRKESRRKHKEDVNPTIKESSTKAFNNSVAYKRTRLNMMRNREVTLPPDAM</sequence>
<dbReference type="EMBL" id="OX465084">
    <property type="protein sequence ID" value="CAI9298867.1"/>
    <property type="molecule type" value="Genomic_DNA"/>
</dbReference>
<proteinExistence type="predicted"/>
<evidence type="ECO:0000313" key="2">
    <source>
        <dbReference type="EMBL" id="CAI9298867.1"/>
    </source>
</evidence>
<feature type="compositionally biased region" description="Basic and acidic residues" evidence="1">
    <location>
        <begin position="36"/>
        <end position="51"/>
    </location>
</feature>
<evidence type="ECO:0000256" key="1">
    <source>
        <dbReference type="SAM" id="MobiDB-lite"/>
    </source>
</evidence>
<organism evidence="2 3">
    <name type="scientific">Lactuca saligna</name>
    <name type="common">Willowleaf lettuce</name>
    <dbReference type="NCBI Taxonomy" id="75948"/>
    <lineage>
        <taxon>Eukaryota</taxon>
        <taxon>Viridiplantae</taxon>
        <taxon>Streptophyta</taxon>
        <taxon>Embryophyta</taxon>
        <taxon>Tracheophyta</taxon>
        <taxon>Spermatophyta</taxon>
        <taxon>Magnoliopsida</taxon>
        <taxon>eudicotyledons</taxon>
        <taxon>Gunneridae</taxon>
        <taxon>Pentapetalae</taxon>
        <taxon>asterids</taxon>
        <taxon>campanulids</taxon>
        <taxon>Asterales</taxon>
        <taxon>Asteraceae</taxon>
        <taxon>Cichorioideae</taxon>
        <taxon>Cichorieae</taxon>
        <taxon>Lactucinae</taxon>
        <taxon>Lactuca</taxon>
    </lineage>
</organism>